<dbReference type="Proteomes" id="UP000199041">
    <property type="component" value="Unassembled WGS sequence"/>
</dbReference>
<sequence length="121" mass="14247">MKTEINDQELSIYIDKSLYNTDVLYKCFYWYSTDYAIEIADDSEKQHLVKIKPVDKNFAEPLITKIKKDLIDFKLRDIVTKETKTIRELMIAKAFAYYDSDETPESEISDPVGFDPENMQE</sequence>
<evidence type="ECO:0000256" key="1">
    <source>
        <dbReference type="SAM" id="MobiDB-lite"/>
    </source>
</evidence>
<dbReference type="NCBIfam" id="TIGR03976">
    <property type="entry name" value="chp_LLNDYxLRE"/>
    <property type="match status" value="1"/>
</dbReference>
<gene>
    <name evidence="2" type="ORF">SAMN05192529_101175</name>
</gene>
<protein>
    <submittedName>
        <fullName evidence="2">His-Xaa-Ser system protein HxsD</fullName>
    </submittedName>
</protein>
<dbReference type="STRING" id="551991.SAMN05192529_101175"/>
<dbReference type="InterPro" id="IPR023974">
    <property type="entry name" value="HxsD"/>
</dbReference>
<evidence type="ECO:0000313" key="2">
    <source>
        <dbReference type="EMBL" id="SDZ74628.1"/>
    </source>
</evidence>
<dbReference type="OrthoDB" id="1047691at2"/>
<feature type="region of interest" description="Disordered" evidence="1">
    <location>
        <begin position="101"/>
        <end position="121"/>
    </location>
</feature>
<organism evidence="2 3">
    <name type="scientific">Arachidicoccus rhizosphaerae</name>
    <dbReference type="NCBI Taxonomy" id="551991"/>
    <lineage>
        <taxon>Bacteria</taxon>
        <taxon>Pseudomonadati</taxon>
        <taxon>Bacteroidota</taxon>
        <taxon>Chitinophagia</taxon>
        <taxon>Chitinophagales</taxon>
        <taxon>Chitinophagaceae</taxon>
        <taxon>Arachidicoccus</taxon>
    </lineage>
</organism>
<dbReference type="EMBL" id="FNQY01000001">
    <property type="protein sequence ID" value="SDZ74628.1"/>
    <property type="molecule type" value="Genomic_DNA"/>
</dbReference>
<reference evidence="2 3" key="1">
    <citation type="submission" date="2016-10" db="EMBL/GenBank/DDBJ databases">
        <authorList>
            <person name="de Groot N.N."/>
        </authorList>
    </citation>
    <scope>NUCLEOTIDE SEQUENCE [LARGE SCALE GENOMIC DNA]</scope>
    <source>
        <strain evidence="2 3">Vu-144</strain>
    </source>
</reference>
<evidence type="ECO:0000313" key="3">
    <source>
        <dbReference type="Proteomes" id="UP000199041"/>
    </source>
</evidence>
<proteinExistence type="predicted"/>
<name>A0A1H3VKE5_9BACT</name>
<dbReference type="AlphaFoldDB" id="A0A1H3VKE5"/>
<accession>A0A1H3VKE5</accession>
<keyword evidence="3" id="KW-1185">Reference proteome</keyword>
<dbReference type="RefSeq" id="WP_091392193.1">
    <property type="nucleotide sequence ID" value="NZ_FNQY01000001.1"/>
</dbReference>